<reference evidence="3" key="1">
    <citation type="submission" date="2020-02" db="EMBL/GenBank/DDBJ databases">
        <authorList>
            <person name="Meier V. D."/>
        </authorList>
    </citation>
    <scope>NUCLEOTIDE SEQUENCE</scope>
    <source>
        <strain evidence="3">AVDCRST_MAG49</strain>
    </source>
</reference>
<dbReference type="InterPro" id="IPR011042">
    <property type="entry name" value="6-blade_b-propeller_TolB-like"/>
</dbReference>
<evidence type="ECO:0000313" key="3">
    <source>
        <dbReference type="EMBL" id="CAA9543865.1"/>
    </source>
</evidence>
<name>A0A6J4U8L8_9BACT</name>
<feature type="compositionally biased region" description="Acidic residues" evidence="1">
    <location>
        <begin position="98"/>
        <end position="118"/>
    </location>
</feature>
<protein>
    <recommendedName>
        <fullName evidence="4">SMP-30/Gluconolactonase/LRE-like region domain-containing protein</fullName>
    </recommendedName>
</protein>
<dbReference type="Gene3D" id="2.120.10.30">
    <property type="entry name" value="TolB, C-terminal domain"/>
    <property type="match status" value="1"/>
</dbReference>
<evidence type="ECO:0000256" key="2">
    <source>
        <dbReference type="SAM" id="SignalP"/>
    </source>
</evidence>
<feature type="signal peptide" evidence="2">
    <location>
        <begin position="1"/>
        <end position="24"/>
    </location>
</feature>
<evidence type="ECO:0000256" key="1">
    <source>
        <dbReference type="SAM" id="MobiDB-lite"/>
    </source>
</evidence>
<keyword evidence="2" id="KW-0732">Signal</keyword>
<sequence>MRRFLRAVPAITVGLSMVATSVVATSAQGDATPGASPGALPAGCDVVAEGLINPRYVAVADDGTLYITEAGNGGDETVAPPEPEEAPQVAATPKDGEATPEDGEATPEGEEGAAEGDEAPPVTRGFTGQLTAVSPDGEQTVVADGLPSYNEGVGPTGIALGEGVVWISVGGAAATLGADPLENENSILAVDLATGEAAQVAELGSFELENNPDGTDVNPNLYGMDLGADGLLYVNDAGGNTLYSVDPATGEFALVGVVPGPALPGEAAQPADATPVADEEPGGEIQPVPTGLDVGADGNVYVVTLGALAPEASTVLIAQADGTFVDVATGLTVGIGVALGPDGELYVSQLATFVGEAPGPGNVVRIGEDGSFETVVDGIPFAHGITFDDEGNLYVIASSTAFGPPPAEPNGQVLRCDGIAA</sequence>
<proteinExistence type="predicted"/>
<dbReference type="NCBIfam" id="NF033206">
    <property type="entry name" value="ScyE_fam"/>
    <property type="match status" value="1"/>
</dbReference>
<feature type="region of interest" description="Disordered" evidence="1">
    <location>
        <begin position="265"/>
        <end position="290"/>
    </location>
</feature>
<organism evidence="3">
    <name type="scientific">uncultured Thermomicrobiales bacterium</name>
    <dbReference type="NCBI Taxonomy" id="1645740"/>
    <lineage>
        <taxon>Bacteria</taxon>
        <taxon>Pseudomonadati</taxon>
        <taxon>Thermomicrobiota</taxon>
        <taxon>Thermomicrobia</taxon>
        <taxon>Thermomicrobiales</taxon>
        <taxon>environmental samples</taxon>
    </lineage>
</organism>
<dbReference type="AlphaFoldDB" id="A0A6J4U8L8"/>
<accession>A0A6J4U8L8</accession>
<dbReference type="SUPFAM" id="SSF101898">
    <property type="entry name" value="NHL repeat"/>
    <property type="match status" value="1"/>
</dbReference>
<dbReference type="EMBL" id="CADCWG010000068">
    <property type="protein sequence ID" value="CAA9543865.1"/>
    <property type="molecule type" value="Genomic_DNA"/>
</dbReference>
<dbReference type="InterPro" id="IPR048031">
    <property type="entry name" value="ScyD/ScyE-like"/>
</dbReference>
<evidence type="ECO:0008006" key="4">
    <source>
        <dbReference type="Google" id="ProtNLM"/>
    </source>
</evidence>
<feature type="region of interest" description="Disordered" evidence="1">
    <location>
        <begin position="68"/>
        <end position="123"/>
    </location>
</feature>
<gene>
    <name evidence="3" type="ORF">AVDCRST_MAG49-1238</name>
</gene>
<feature type="chain" id="PRO_5027011120" description="SMP-30/Gluconolactonase/LRE-like region domain-containing protein" evidence="2">
    <location>
        <begin position="25"/>
        <end position="421"/>
    </location>
</feature>